<evidence type="ECO:0000256" key="5">
    <source>
        <dbReference type="SAM" id="MobiDB-lite"/>
    </source>
</evidence>
<sequence length="823" mass="94598">MSESKYKKGQKAKYAESLAEDKDDVSSKPRKTCETSVEIDAVIHSSPFPQENEPCGSILPSVLPRIFDDPAEFFNEYGFRKSEGEEHRDRDMTAVKEDEMGKKTAAEQRLKWIAAIEFAHPEVKNEMKWSDVKSDRLTSDKFEALIREGGIPHVMRPYIWPRLAGGTNKAKEAPYTYEDVLRHSSSDNPSIGVQIEKDLLRTLPNNICFYRKISVGVESLRRVLKAVAYIYPDLGYCQGMGVVVSTLLLFLPEETTFWTMTALIEDILPANYYSTNLLGLQADERVCRHLMKTHVPDLHKCLTDYDVEASLVLINWFLTLLGSICKTKTLLRIWDLIFYQGSVVMFRTIISMMKMKEEELVDLAESTKSSADIFNALCQIPSTLEDDDRLFEYVRSFEFSITDHLINELRKKYQAILMADQGTIVNVSTDTNLPKQKMQRRKVARSKSIIQNMFSSTDKAENDPKTKNIRQTELLVDLRESILQVCRYFSECDQELALTIVTQADYTPQSHEKDMSNFLSGRRQGKKRARALLDFARQDEDELGFRKNDIITIISEKDEHCWVGEVNGLRGWFPAKFVEVVDERGKTYSLYGDEEVSPDITEYIRGRLANSFRQVMDHGIRQNTLMPTAMYHPWSFIEDIAYHSVQKHFNAVYSRLTLCNSFSLDQDGKILTPEELLFRSVQIVNDTHNRVSAHQDVKLRSLLVLGVNEQCLHLWFDIICGTNETIKEKYYHSWSFLRTPAWRQIKCELRLLAQFAFKLSPTFELDGLAKNGPRKPGMLSSAKKKMMAQVVGVDKGSFQNGDEPLKEGVKDILIKHHLFSWDL</sequence>
<keyword evidence="2 4" id="KW-0728">SH3 domain</keyword>
<keyword evidence="10" id="KW-1185">Reference proteome</keyword>
<dbReference type="FunFam" id="2.30.30.40:FF:000115">
    <property type="entry name" value="Small G protein signaling modulator 3 homolog"/>
    <property type="match status" value="1"/>
</dbReference>
<feature type="domain" description="Rab-GAP TBC" evidence="7">
    <location>
        <begin position="150"/>
        <end position="341"/>
    </location>
</feature>
<feature type="domain" description="RUN" evidence="8">
    <location>
        <begin position="599"/>
        <end position="764"/>
    </location>
</feature>
<dbReference type="SUPFAM" id="SSF140741">
    <property type="entry name" value="RUN domain-like"/>
    <property type="match status" value="1"/>
</dbReference>
<evidence type="ECO:0000256" key="3">
    <source>
        <dbReference type="ARBA" id="ARBA00030864"/>
    </source>
</evidence>
<evidence type="ECO:0000256" key="2">
    <source>
        <dbReference type="ARBA" id="ARBA00022443"/>
    </source>
</evidence>
<evidence type="ECO:0000259" key="8">
    <source>
        <dbReference type="PROSITE" id="PS50826"/>
    </source>
</evidence>
<feature type="region of interest" description="Disordered" evidence="5">
    <location>
        <begin position="1"/>
        <end position="32"/>
    </location>
</feature>
<dbReference type="FunFam" id="1.10.8.270:FF:000051">
    <property type="entry name" value="TBC (Tre-2/Bub2/Cdc16) domain family"/>
    <property type="match status" value="1"/>
</dbReference>
<dbReference type="PROSITE" id="PS50826">
    <property type="entry name" value="RUN"/>
    <property type="match status" value="1"/>
</dbReference>
<dbReference type="SMART" id="SM00164">
    <property type="entry name" value="TBC"/>
    <property type="match status" value="1"/>
</dbReference>
<dbReference type="CDD" id="cd17688">
    <property type="entry name" value="RUN_SGSM3"/>
    <property type="match status" value="1"/>
</dbReference>
<protein>
    <recommendedName>
        <fullName evidence="3">RUN and TBC1 domain-containing protein 3</fullName>
    </recommendedName>
</protein>
<dbReference type="SMART" id="SM00593">
    <property type="entry name" value="RUN"/>
    <property type="match status" value="1"/>
</dbReference>
<dbReference type="PROSITE" id="PS50002">
    <property type="entry name" value="SH3"/>
    <property type="match status" value="1"/>
</dbReference>
<dbReference type="InterPro" id="IPR001452">
    <property type="entry name" value="SH3_domain"/>
</dbReference>
<dbReference type="InterPro" id="IPR036028">
    <property type="entry name" value="SH3-like_dom_sf"/>
</dbReference>
<dbReference type="InterPro" id="IPR050302">
    <property type="entry name" value="Rab_GAP_TBC_domain"/>
</dbReference>
<comment type="caution">
    <text evidence="9">The sequence shown here is derived from an EMBL/GenBank/DDBJ whole genome shotgun (WGS) entry which is preliminary data.</text>
</comment>
<dbReference type="EMBL" id="BTRK01000006">
    <property type="protein sequence ID" value="GMR61731.1"/>
    <property type="molecule type" value="Genomic_DNA"/>
</dbReference>
<accession>A0AAN5DDW9</accession>
<dbReference type="SUPFAM" id="SSF50044">
    <property type="entry name" value="SH3-domain"/>
    <property type="match status" value="1"/>
</dbReference>
<dbReference type="PROSITE" id="PS50086">
    <property type="entry name" value="TBC_RABGAP"/>
    <property type="match status" value="1"/>
</dbReference>
<dbReference type="InterPro" id="IPR037213">
    <property type="entry name" value="Run_dom_sf"/>
</dbReference>
<dbReference type="CDD" id="cd11813">
    <property type="entry name" value="SH3_SGSM3"/>
    <property type="match status" value="1"/>
</dbReference>
<dbReference type="InterPro" id="IPR035969">
    <property type="entry name" value="Rab-GAP_TBC_sf"/>
</dbReference>
<dbReference type="Gene3D" id="1.10.8.270">
    <property type="entry name" value="putative rabgap domain of human tbc1 domain family member 14 like domains"/>
    <property type="match status" value="1"/>
</dbReference>
<dbReference type="SUPFAM" id="SSF47923">
    <property type="entry name" value="Ypt/Rab-GAP domain of gyp1p"/>
    <property type="match status" value="2"/>
</dbReference>
<dbReference type="InterPro" id="IPR000195">
    <property type="entry name" value="Rab-GAP-TBC_dom"/>
</dbReference>
<proteinExistence type="inferred from homology"/>
<dbReference type="SMART" id="SM00326">
    <property type="entry name" value="SH3"/>
    <property type="match status" value="1"/>
</dbReference>
<dbReference type="Gene3D" id="1.20.58.900">
    <property type="match status" value="1"/>
</dbReference>
<dbReference type="Pfam" id="PF00018">
    <property type="entry name" value="SH3_1"/>
    <property type="match status" value="1"/>
</dbReference>
<evidence type="ECO:0000313" key="9">
    <source>
        <dbReference type="EMBL" id="GMR61731.1"/>
    </source>
</evidence>
<dbReference type="Pfam" id="PF02759">
    <property type="entry name" value="RUN"/>
    <property type="match status" value="1"/>
</dbReference>
<evidence type="ECO:0000256" key="4">
    <source>
        <dbReference type="PROSITE-ProRule" id="PRU00192"/>
    </source>
</evidence>
<comment type="similarity">
    <text evidence="1">Belongs to the small G protein signaling modulator family.</text>
</comment>
<evidence type="ECO:0000256" key="1">
    <source>
        <dbReference type="ARBA" id="ARBA00006296"/>
    </source>
</evidence>
<dbReference type="PANTHER" id="PTHR47219:SF13">
    <property type="entry name" value="RUN AND TBC1 DOMAIN-CONTAINING PROTEIN 3"/>
    <property type="match status" value="1"/>
</dbReference>
<organism evidence="9 10">
    <name type="scientific">Pristionchus mayeri</name>
    <dbReference type="NCBI Taxonomy" id="1317129"/>
    <lineage>
        <taxon>Eukaryota</taxon>
        <taxon>Metazoa</taxon>
        <taxon>Ecdysozoa</taxon>
        <taxon>Nematoda</taxon>
        <taxon>Chromadorea</taxon>
        <taxon>Rhabditida</taxon>
        <taxon>Rhabditina</taxon>
        <taxon>Diplogasteromorpha</taxon>
        <taxon>Diplogasteroidea</taxon>
        <taxon>Neodiplogasteridae</taxon>
        <taxon>Pristionchus</taxon>
    </lineage>
</organism>
<evidence type="ECO:0000259" key="6">
    <source>
        <dbReference type="PROSITE" id="PS50002"/>
    </source>
</evidence>
<dbReference type="PANTHER" id="PTHR47219">
    <property type="entry name" value="RAB GTPASE-ACTIVATING PROTEIN 1-LIKE"/>
    <property type="match status" value="1"/>
</dbReference>
<evidence type="ECO:0000313" key="10">
    <source>
        <dbReference type="Proteomes" id="UP001328107"/>
    </source>
</evidence>
<dbReference type="GO" id="GO:0005096">
    <property type="term" value="F:GTPase activator activity"/>
    <property type="evidence" value="ECO:0007669"/>
    <property type="project" value="TreeGrafter"/>
</dbReference>
<dbReference type="InterPro" id="IPR004012">
    <property type="entry name" value="Run_dom"/>
</dbReference>
<reference evidence="10" key="1">
    <citation type="submission" date="2022-10" db="EMBL/GenBank/DDBJ databases">
        <title>Genome assembly of Pristionchus species.</title>
        <authorList>
            <person name="Yoshida K."/>
            <person name="Sommer R.J."/>
        </authorList>
    </citation>
    <scope>NUCLEOTIDE SEQUENCE [LARGE SCALE GENOMIC DNA]</scope>
    <source>
        <strain evidence="10">RS5460</strain>
    </source>
</reference>
<dbReference type="Proteomes" id="UP001328107">
    <property type="component" value="Unassembled WGS sequence"/>
</dbReference>
<dbReference type="Pfam" id="PF00566">
    <property type="entry name" value="RabGAP-TBC"/>
    <property type="match status" value="1"/>
</dbReference>
<feature type="domain" description="SH3" evidence="6">
    <location>
        <begin position="524"/>
        <end position="583"/>
    </location>
</feature>
<evidence type="ECO:0000259" key="7">
    <source>
        <dbReference type="PROSITE" id="PS50086"/>
    </source>
</evidence>
<dbReference type="AlphaFoldDB" id="A0AAN5DDW9"/>
<gene>
    <name evidence="9" type="ORF">PMAYCL1PPCAC_31926</name>
</gene>
<name>A0AAN5DDW9_9BILA</name>
<dbReference type="InterPro" id="IPR035833">
    <property type="entry name" value="SGSM3_SH3"/>
</dbReference>
<dbReference type="GO" id="GO:0031267">
    <property type="term" value="F:small GTPase binding"/>
    <property type="evidence" value="ECO:0007669"/>
    <property type="project" value="TreeGrafter"/>
</dbReference>
<dbReference type="Gene3D" id="1.10.472.80">
    <property type="entry name" value="Ypt/Rab-GAP domain of gyp1p, domain 3"/>
    <property type="match status" value="1"/>
</dbReference>